<reference evidence="1 2" key="1">
    <citation type="submission" date="2019-08" db="EMBL/GenBank/DDBJ databases">
        <title>Complete genome sequence of Kushneria sp. YCWA18, a halophilic phosphate-solubilizing bacterium isolated from Daqiao saltern in China.</title>
        <authorList>
            <person name="Du G.-X."/>
            <person name="Qu L.-Y."/>
        </authorList>
    </citation>
    <scope>NUCLEOTIDE SEQUENCE [LARGE SCALE GENOMIC DNA]</scope>
    <source>
        <strain evidence="1 2">YCWA18</strain>
    </source>
</reference>
<dbReference type="STRING" id="657387.BH688_00555"/>
<organism evidence="1 2">
    <name type="scientific">Kushneria phosphatilytica</name>
    <dbReference type="NCBI Taxonomy" id="657387"/>
    <lineage>
        <taxon>Bacteria</taxon>
        <taxon>Pseudomonadati</taxon>
        <taxon>Pseudomonadota</taxon>
        <taxon>Gammaproteobacteria</taxon>
        <taxon>Oceanospirillales</taxon>
        <taxon>Halomonadaceae</taxon>
        <taxon>Kushneria</taxon>
    </lineage>
</organism>
<dbReference type="KEGG" id="kuy:FY550_04295"/>
<dbReference type="EMBL" id="CP043420">
    <property type="protein sequence ID" value="QEL10430.1"/>
    <property type="molecule type" value="Genomic_DNA"/>
</dbReference>
<evidence type="ECO:0000313" key="2">
    <source>
        <dbReference type="Proteomes" id="UP000322553"/>
    </source>
</evidence>
<gene>
    <name evidence="1" type="ORF">FY550_04295</name>
</gene>
<dbReference type="RefSeq" id="WP_070975925.1">
    <property type="nucleotide sequence ID" value="NZ_CP043420.1"/>
</dbReference>
<dbReference type="AlphaFoldDB" id="A0A1S1NZD2"/>
<name>A0A1S1NZD2_9GAMM</name>
<dbReference type="Proteomes" id="UP000322553">
    <property type="component" value="Chromosome"/>
</dbReference>
<keyword evidence="2" id="KW-1185">Reference proteome</keyword>
<protein>
    <submittedName>
        <fullName evidence="1">Uncharacterized protein</fullName>
    </submittedName>
</protein>
<evidence type="ECO:0000313" key="1">
    <source>
        <dbReference type="EMBL" id="QEL10430.1"/>
    </source>
</evidence>
<dbReference type="OrthoDB" id="826539at2"/>
<sequence length="86" mass="9697">MQYRRVMAVGRDDQGSISRLCNFSTPWVLVTSVQAIRDIEAGHCQYYIQDDHGLSNLIVVRNEQGCRLQTDPAGESRNTLANLLKC</sequence>
<accession>A0A1S1NZD2</accession>
<proteinExistence type="predicted"/>